<dbReference type="EMBL" id="QJKJ01012940">
    <property type="protein sequence ID" value="RDX67558.1"/>
    <property type="molecule type" value="Genomic_DNA"/>
</dbReference>
<accession>A0A371END2</accession>
<evidence type="ECO:0000313" key="1">
    <source>
        <dbReference type="EMBL" id="RDX67558.1"/>
    </source>
</evidence>
<keyword evidence="2" id="KW-1185">Reference proteome</keyword>
<proteinExistence type="predicted"/>
<name>A0A371END2_MUCPR</name>
<dbReference type="AlphaFoldDB" id="A0A371END2"/>
<evidence type="ECO:0000313" key="2">
    <source>
        <dbReference type="Proteomes" id="UP000257109"/>
    </source>
</evidence>
<feature type="non-terminal residue" evidence="1">
    <location>
        <position position="44"/>
    </location>
</feature>
<dbReference type="OrthoDB" id="1999840at2759"/>
<comment type="caution">
    <text evidence="1">The sequence shown here is derived from an EMBL/GenBank/DDBJ whole genome shotgun (WGS) entry which is preliminary data.</text>
</comment>
<reference evidence="1" key="1">
    <citation type="submission" date="2018-05" db="EMBL/GenBank/DDBJ databases">
        <title>Draft genome of Mucuna pruriens seed.</title>
        <authorList>
            <person name="Nnadi N.E."/>
            <person name="Vos R."/>
            <person name="Hasami M.H."/>
            <person name="Devisetty U.K."/>
            <person name="Aguiy J.C."/>
        </authorList>
    </citation>
    <scope>NUCLEOTIDE SEQUENCE [LARGE SCALE GENOMIC DNA]</scope>
    <source>
        <strain evidence="1">JCA_2017</strain>
    </source>
</reference>
<dbReference type="Proteomes" id="UP000257109">
    <property type="component" value="Unassembled WGS sequence"/>
</dbReference>
<protein>
    <submittedName>
        <fullName evidence="1">Uncharacterized protein</fullName>
    </submittedName>
</protein>
<organism evidence="1 2">
    <name type="scientific">Mucuna pruriens</name>
    <name type="common">Velvet bean</name>
    <name type="synonym">Dolichos pruriens</name>
    <dbReference type="NCBI Taxonomy" id="157652"/>
    <lineage>
        <taxon>Eukaryota</taxon>
        <taxon>Viridiplantae</taxon>
        <taxon>Streptophyta</taxon>
        <taxon>Embryophyta</taxon>
        <taxon>Tracheophyta</taxon>
        <taxon>Spermatophyta</taxon>
        <taxon>Magnoliopsida</taxon>
        <taxon>eudicotyledons</taxon>
        <taxon>Gunneridae</taxon>
        <taxon>Pentapetalae</taxon>
        <taxon>rosids</taxon>
        <taxon>fabids</taxon>
        <taxon>Fabales</taxon>
        <taxon>Fabaceae</taxon>
        <taxon>Papilionoideae</taxon>
        <taxon>50 kb inversion clade</taxon>
        <taxon>NPAAA clade</taxon>
        <taxon>indigoferoid/millettioid clade</taxon>
        <taxon>Phaseoleae</taxon>
        <taxon>Mucuna</taxon>
    </lineage>
</organism>
<gene>
    <name evidence="1" type="ORF">CR513_53557</name>
</gene>
<sequence>MCALTEAKYEKVHNYKSSKEIDSKISMLIHQYKLFKMEDYETID</sequence>